<dbReference type="OrthoDB" id="277235at2759"/>
<protein>
    <recommendedName>
        <fullName evidence="6">Elongation factor Ts, mitochondrial</fullName>
        <shortName evidence="6">EF-Ts</shortName>
        <shortName evidence="6">EF-TsMt</shortName>
    </recommendedName>
</protein>
<evidence type="ECO:0000313" key="9">
    <source>
        <dbReference type="Proteomes" id="UP000054549"/>
    </source>
</evidence>
<dbReference type="PROSITE" id="PS01127">
    <property type="entry name" value="EF_TS_2"/>
    <property type="match status" value="1"/>
</dbReference>
<keyword evidence="2 6" id="KW-0251">Elongation factor</keyword>
<dbReference type="PANTHER" id="PTHR11741">
    <property type="entry name" value="ELONGATION FACTOR TS"/>
    <property type="match status" value="1"/>
</dbReference>
<dbReference type="InterPro" id="IPR014039">
    <property type="entry name" value="Transl_elong_EFTs/EF1B_dimer"/>
</dbReference>
<evidence type="ECO:0000259" key="7">
    <source>
        <dbReference type="Pfam" id="PF00889"/>
    </source>
</evidence>
<sequence length="338" mass="36062">MLPSLRYAALSSTRLYSTPVSKPSIKLLAELRKLTEVSISKAREALSATNNDLDASLEWLQKDLIATGAKKAAKIHDRVAGQGVICTSILSNGVGSTTGSVRAAMIELNCETDFVARNEHFERLAADIAHTAAYISEKGAPGTTLNACPLDSLNNAPLISQNKIPTETVEDSIRHLIAKIGEKICLRRAITVVENASRPPSEVGLRVAAYVHGSVNNPSQGRIGSLALLALKSPNVSALIKSDPFRDNLGRLERSLARQIVGFDTKLITASAGDETALYNQPFAMLAGDLNGRPVQAVLQAWSEQNGLVEGGNEDGGIAVLDFAKWTVGEAIEDRQSI</sequence>
<organism evidence="8 9">
    <name type="scientific">Amanita muscaria (strain Koide BX008)</name>
    <dbReference type="NCBI Taxonomy" id="946122"/>
    <lineage>
        <taxon>Eukaryota</taxon>
        <taxon>Fungi</taxon>
        <taxon>Dikarya</taxon>
        <taxon>Basidiomycota</taxon>
        <taxon>Agaricomycotina</taxon>
        <taxon>Agaricomycetes</taxon>
        <taxon>Agaricomycetidae</taxon>
        <taxon>Agaricales</taxon>
        <taxon>Pluteineae</taxon>
        <taxon>Amanitaceae</taxon>
        <taxon>Amanita</taxon>
    </lineage>
</organism>
<comment type="similarity">
    <text evidence="1 6">Belongs to the EF-Ts family.</text>
</comment>
<evidence type="ECO:0000256" key="6">
    <source>
        <dbReference type="HAMAP-Rule" id="MF_03135"/>
    </source>
</evidence>
<dbReference type="SUPFAM" id="SSF54713">
    <property type="entry name" value="Elongation factor Ts (EF-Ts), dimerisation domain"/>
    <property type="match status" value="1"/>
</dbReference>
<dbReference type="Proteomes" id="UP000054549">
    <property type="component" value="Unassembled WGS sequence"/>
</dbReference>
<accession>A0A0C2TVY5</accession>
<dbReference type="HOGENOM" id="CLU_047155_4_1_1"/>
<feature type="domain" description="Translation elongation factor EFTs/EF1B dimerisation" evidence="7">
    <location>
        <begin position="103"/>
        <end position="271"/>
    </location>
</feature>
<dbReference type="InterPro" id="IPR036402">
    <property type="entry name" value="EF-Ts_dimer_sf"/>
</dbReference>
<evidence type="ECO:0000256" key="2">
    <source>
        <dbReference type="ARBA" id="ARBA00022768"/>
    </source>
</evidence>
<keyword evidence="3 6" id="KW-0648">Protein biosynthesis</keyword>
<evidence type="ECO:0000256" key="5">
    <source>
        <dbReference type="ARBA" id="ARBA00023128"/>
    </source>
</evidence>
<dbReference type="GO" id="GO:0070125">
    <property type="term" value="P:mitochondrial translational elongation"/>
    <property type="evidence" value="ECO:0007669"/>
    <property type="project" value="TreeGrafter"/>
</dbReference>
<dbReference type="EMBL" id="KN818222">
    <property type="protein sequence ID" value="KIL71544.1"/>
    <property type="molecule type" value="Genomic_DNA"/>
</dbReference>
<keyword evidence="4" id="KW-0809">Transit peptide</keyword>
<dbReference type="GO" id="GO:0005739">
    <property type="term" value="C:mitochondrion"/>
    <property type="evidence" value="ECO:0007669"/>
    <property type="project" value="UniProtKB-SubCell"/>
</dbReference>
<dbReference type="PANTHER" id="PTHR11741:SF0">
    <property type="entry name" value="ELONGATION FACTOR TS, MITOCHONDRIAL"/>
    <property type="match status" value="1"/>
</dbReference>
<gene>
    <name evidence="6" type="primary">TSF1</name>
    <name evidence="8" type="ORF">M378DRAFT_155134</name>
</gene>
<dbReference type="AlphaFoldDB" id="A0A0C2TVY5"/>
<proteinExistence type="inferred from homology"/>
<dbReference type="GO" id="GO:0003746">
    <property type="term" value="F:translation elongation factor activity"/>
    <property type="evidence" value="ECO:0007669"/>
    <property type="project" value="UniProtKB-UniRule"/>
</dbReference>
<evidence type="ECO:0000256" key="4">
    <source>
        <dbReference type="ARBA" id="ARBA00022946"/>
    </source>
</evidence>
<comment type="function">
    <text evidence="6">Associates with the EF-Tu.GDP complex and induces the exchange of GDP to GTP. It remains bound to the aminoacyl-tRNA.EF-Tu.GTP complex up to the GTP hydrolysis stage on the ribosome.</text>
</comment>
<dbReference type="Pfam" id="PF00889">
    <property type="entry name" value="EF_TS"/>
    <property type="match status" value="1"/>
</dbReference>
<dbReference type="InterPro" id="IPR001816">
    <property type="entry name" value="Transl_elong_EFTs/EF1B"/>
</dbReference>
<evidence type="ECO:0000256" key="3">
    <source>
        <dbReference type="ARBA" id="ARBA00022917"/>
    </source>
</evidence>
<dbReference type="InterPro" id="IPR009060">
    <property type="entry name" value="UBA-like_sf"/>
</dbReference>
<dbReference type="Gene3D" id="1.10.8.10">
    <property type="entry name" value="DNA helicase RuvA subunit, C-terminal domain"/>
    <property type="match status" value="1"/>
</dbReference>
<dbReference type="CDD" id="cd14275">
    <property type="entry name" value="UBA_EF-Ts"/>
    <property type="match status" value="1"/>
</dbReference>
<dbReference type="SUPFAM" id="SSF46934">
    <property type="entry name" value="UBA-like"/>
    <property type="match status" value="1"/>
</dbReference>
<keyword evidence="5 6" id="KW-0496">Mitochondrion</keyword>
<evidence type="ECO:0000313" key="8">
    <source>
        <dbReference type="EMBL" id="KIL71544.1"/>
    </source>
</evidence>
<reference evidence="8 9" key="1">
    <citation type="submission" date="2014-04" db="EMBL/GenBank/DDBJ databases">
        <title>Evolutionary Origins and Diversification of the Mycorrhizal Mutualists.</title>
        <authorList>
            <consortium name="DOE Joint Genome Institute"/>
            <consortium name="Mycorrhizal Genomics Consortium"/>
            <person name="Kohler A."/>
            <person name="Kuo A."/>
            <person name="Nagy L.G."/>
            <person name="Floudas D."/>
            <person name="Copeland A."/>
            <person name="Barry K.W."/>
            <person name="Cichocki N."/>
            <person name="Veneault-Fourrey C."/>
            <person name="LaButti K."/>
            <person name="Lindquist E.A."/>
            <person name="Lipzen A."/>
            <person name="Lundell T."/>
            <person name="Morin E."/>
            <person name="Murat C."/>
            <person name="Riley R."/>
            <person name="Ohm R."/>
            <person name="Sun H."/>
            <person name="Tunlid A."/>
            <person name="Henrissat B."/>
            <person name="Grigoriev I.V."/>
            <person name="Hibbett D.S."/>
            <person name="Martin F."/>
        </authorList>
    </citation>
    <scope>NUCLEOTIDE SEQUENCE [LARGE SCALE GENOMIC DNA]</scope>
    <source>
        <strain evidence="8 9">Koide BX008</strain>
    </source>
</reference>
<dbReference type="Gene3D" id="3.30.479.20">
    <property type="entry name" value="Elongation factor Ts, dimerisation domain"/>
    <property type="match status" value="2"/>
</dbReference>
<evidence type="ECO:0000256" key="1">
    <source>
        <dbReference type="ARBA" id="ARBA00005532"/>
    </source>
</evidence>
<dbReference type="InParanoid" id="A0A0C2TVY5"/>
<keyword evidence="9" id="KW-1185">Reference proteome</keyword>
<dbReference type="STRING" id="946122.A0A0C2TVY5"/>
<dbReference type="FunCoup" id="A0A0C2TVY5">
    <property type="interactions" value="290"/>
</dbReference>
<dbReference type="InterPro" id="IPR018101">
    <property type="entry name" value="Transl_elong_Ts_CS"/>
</dbReference>
<dbReference type="HAMAP" id="MF_00050">
    <property type="entry name" value="EF_Ts"/>
    <property type="match status" value="1"/>
</dbReference>
<comment type="subcellular location">
    <subcellularLocation>
        <location evidence="6">Mitochondrion</location>
    </subcellularLocation>
</comment>
<name>A0A0C2TVY5_AMAMK</name>